<sequence length="106" mass="12056">MQAVADNVVLMFSGQSALSIEEQVNRAPAHVHCWGVRNKLRFTPSKTNSMVLTKKLKYDDPVVHMNNKQIRLVGEIRLLGLTINRKLTSFLVSPRLVKRLQIFTKA</sequence>
<comment type="caution">
    <text evidence="1">The sequence shown here is derived from an EMBL/GenBank/DDBJ whole genome shotgun (WGS) entry which is preliminary data.</text>
</comment>
<proteinExistence type="predicted"/>
<evidence type="ECO:0000313" key="2">
    <source>
        <dbReference type="Proteomes" id="UP000299102"/>
    </source>
</evidence>
<reference evidence="1 2" key="1">
    <citation type="journal article" date="2019" name="Commun. Biol.">
        <title>The bagworm genome reveals a unique fibroin gene that provides high tensile strength.</title>
        <authorList>
            <person name="Kono N."/>
            <person name="Nakamura H."/>
            <person name="Ohtoshi R."/>
            <person name="Tomita M."/>
            <person name="Numata K."/>
            <person name="Arakawa K."/>
        </authorList>
    </citation>
    <scope>NUCLEOTIDE SEQUENCE [LARGE SCALE GENOMIC DNA]</scope>
</reference>
<evidence type="ECO:0000313" key="1">
    <source>
        <dbReference type="EMBL" id="GBP78908.1"/>
    </source>
</evidence>
<organism evidence="1 2">
    <name type="scientific">Eumeta variegata</name>
    <name type="common">Bagworm moth</name>
    <name type="synonym">Eumeta japonica</name>
    <dbReference type="NCBI Taxonomy" id="151549"/>
    <lineage>
        <taxon>Eukaryota</taxon>
        <taxon>Metazoa</taxon>
        <taxon>Ecdysozoa</taxon>
        <taxon>Arthropoda</taxon>
        <taxon>Hexapoda</taxon>
        <taxon>Insecta</taxon>
        <taxon>Pterygota</taxon>
        <taxon>Neoptera</taxon>
        <taxon>Endopterygota</taxon>
        <taxon>Lepidoptera</taxon>
        <taxon>Glossata</taxon>
        <taxon>Ditrysia</taxon>
        <taxon>Tineoidea</taxon>
        <taxon>Psychidae</taxon>
        <taxon>Oiketicinae</taxon>
        <taxon>Eumeta</taxon>
    </lineage>
</organism>
<name>A0A4C1YRY8_EUMVA</name>
<dbReference type="AlphaFoldDB" id="A0A4C1YRY8"/>
<accession>A0A4C1YRY8</accession>
<dbReference type="Proteomes" id="UP000299102">
    <property type="component" value="Unassembled WGS sequence"/>
</dbReference>
<protein>
    <submittedName>
        <fullName evidence="1">Uncharacterized protein</fullName>
    </submittedName>
</protein>
<dbReference type="EMBL" id="BGZK01001392">
    <property type="protein sequence ID" value="GBP78908.1"/>
    <property type="molecule type" value="Genomic_DNA"/>
</dbReference>
<gene>
    <name evidence="1" type="ORF">EVAR_55947_1</name>
</gene>
<dbReference type="OrthoDB" id="411871at2759"/>
<keyword evidence="2" id="KW-1185">Reference proteome</keyword>